<keyword evidence="1" id="KW-1133">Transmembrane helix</keyword>
<keyword evidence="3" id="KW-1185">Reference proteome</keyword>
<name>A0A1T4LLU8_9ENTE</name>
<dbReference type="EMBL" id="FUXI01000006">
    <property type="protein sequence ID" value="SJZ55596.1"/>
    <property type="molecule type" value="Genomic_DNA"/>
</dbReference>
<gene>
    <name evidence="2" type="ORF">SAMN02745116_00713</name>
</gene>
<dbReference type="AlphaFoldDB" id="A0A1T4LLU8"/>
<keyword evidence="1" id="KW-0812">Transmembrane</keyword>
<accession>A0A1T4LLU8</accession>
<dbReference type="RefSeq" id="WP_078806668.1">
    <property type="nucleotide sequence ID" value="NZ_FUXI01000006.1"/>
</dbReference>
<feature type="transmembrane region" description="Helical" evidence="1">
    <location>
        <begin position="47"/>
        <end position="65"/>
    </location>
</feature>
<evidence type="ECO:0000313" key="3">
    <source>
        <dbReference type="Proteomes" id="UP000190328"/>
    </source>
</evidence>
<reference evidence="2 3" key="1">
    <citation type="submission" date="2017-02" db="EMBL/GenBank/DDBJ databases">
        <authorList>
            <person name="Peterson S.W."/>
        </authorList>
    </citation>
    <scope>NUCLEOTIDE SEQUENCE [LARGE SCALE GENOMIC DNA]</scope>
    <source>
        <strain evidence="2 3">ATCC BAA-1030</strain>
    </source>
</reference>
<protein>
    <submittedName>
        <fullName evidence="2">Uncharacterized protein</fullName>
    </submittedName>
</protein>
<evidence type="ECO:0000313" key="2">
    <source>
        <dbReference type="EMBL" id="SJZ55596.1"/>
    </source>
</evidence>
<dbReference type="Proteomes" id="UP000190328">
    <property type="component" value="Unassembled WGS sequence"/>
</dbReference>
<proteinExistence type="predicted"/>
<keyword evidence="1" id="KW-0472">Membrane</keyword>
<evidence type="ECO:0000256" key="1">
    <source>
        <dbReference type="SAM" id="Phobius"/>
    </source>
</evidence>
<organism evidence="2 3">
    <name type="scientific">Pilibacter termitis</name>
    <dbReference type="NCBI Taxonomy" id="263852"/>
    <lineage>
        <taxon>Bacteria</taxon>
        <taxon>Bacillati</taxon>
        <taxon>Bacillota</taxon>
        <taxon>Bacilli</taxon>
        <taxon>Lactobacillales</taxon>
        <taxon>Enterococcaceae</taxon>
        <taxon>Pilibacter</taxon>
    </lineage>
</organism>
<sequence length="73" mass="8440">MKKEFLKMFFLMLALKLIFNLFQLSGHLDKVFQDESHTYSLLNERDFTAAIFFAIVMTAMTSISAKNQGKAEK</sequence>